<proteinExistence type="predicted"/>
<evidence type="ECO:0000313" key="2">
    <source>
        <dbReference type="Proteomes" id="UP000604117"/>
    </source>
</evidence>
<evidence type="ECO:0000313" key="1">
    <source>
        <dbReference type="EMBL" id="GIF75314.1"/>
    </source>
</evidence>
<protein>
    <recommendedName>
        <fullName evidence="3">DUF222 domain-containing protein</fullName>
    </recommendedName>
</protein>
<dbReference type="EMBL" id="BONE01000041">
    <property type="protein sequence ID" value="GIF75314.1"/>
    <property type="molecule type" value="Genomic_DNA"/>
</dbReference>
<comment type="caution">
    <text evidence="1">The sequence shown here is derived from an EMBL/GenBank/DDBJ whole genome shotgun (WGS) entry which is preliminary data.</text>
</comment>
<gene>
    <name evidence="1" type="ORF">Asi02nite_48320</name>
</gene>
<organism evidence="1 2">
    <name type="scientific">Asanoa siamensis</name>
    <dbReference type="NCBI Taxonomy" id="926357"/>
    <lineage>
        <taxon>Bacteria</taxon>
        <taxon>Bacillati</taxon>
        <taxon>Actinomycetota</taxon>
        <taxon>Actinomycetes</taxon>
        <taxon>Micromonosporales</taxon>
        <taxon>Micromonosporaceae</taxon>
        <taxon>Asanoa</taxon>
    </lineage>
</organism>
<accession>A0ABQ4CVK0</accession>
<keyword evidence="2" id="KW-1185">Reference proteome</keyword>
<reference evidence="1 2" key="1">
    <citation type="submission" date="2021-01" db="EMBL/GenBank/DDBJ databases">
        <title>Whole genome shotgun sequence of Asanoa siamensis NBRC 107932.</title>
        <authorList>
            <person name="Komaki H."/>
            <person name="Tamura T."/>
        </authorList>
    </citation>
    <scope>NUCLEOTIDE SEQUENCE [LARGE SCALE GENOMIC DNA]</scope>
    <source>
        <strain evidence="1 2">NBRC 107932</strain>
    </source>
</reference>
<sequence length="215" mass="23369">MKAGEVGYEDVADALVRARGVAAGLPLSYRPAHAADLSRTLDRIGALSEELVVTRQCLAGLSDWELNRLVPASLKQAIKLRESVDRSLGRTISKGPGATSVLDAECEYLQAILSRALERANDLVEGRSFVSLRELAGESGSISLTLVRLTAQSMPLLFQGRYRDEFTAELLEQQSERDRLRYVGRIAVCAWGLRKSLKADVPGRVVAGEGETGSR</sequence>
<evidence type="ECO:0008006" key="3">
    <source>
        <dbReference type="Google" id="ProtNLM"/>
    </source>
</evidence>
<name>A0ABQ4CVK0_9ACTN</name>
<dbReference type="Proteomes" id="UP000604117">
    <property type="component" value="Unassembled WGS sequence"/>
</dbReference>